<proteinExistence type="predicted"/>
<evidence type="ECO:0000313" key="5">
    <source>
        <dbReference type="EMBL" id="XBV27467.1"/>
    </source>
</evidence>
<feature type="compositionally biased region" description="Acidic residues" evidence="3">
    <location>
        <begin position="88"/>
        <end position="103"/>
    </location>
</feature>
<dbReference type="AlphaFoldDB" id="A0AAU7TLC2"/>
<evidence type="ECO:0000259" key="4">
    <source>
        <dbReference type="PROSITE" id="PS51516"/>
    </source>
</evidence>
<name>A0AAU7TLC2_9ACTN</name>
<keyword evidence="2" id="KW-0804">Transcription</keyword>
<dbReference type="GO" id="GO:0006355">
    <property type="term" value="P:regulation of DNA-templated transcription"/>
    <property type="evidence" value="ECO:0007669"/>
    <property type="project" value="InterPro"/>
</dbReference>
<feature type="compositionally biased region" description="Pro residues" evidence="3">
    <location>
        <begin position="161"/>
        <end position="170"/>
    </location>
</feature>
<feature type="region of interest" description="Disordered" evidence="3">
    <location>
        <begin position="149"/>
        <end position="257"/>
    </location>
</feature>
<sequence>MELDHYLESVRRSVENATALADEQTRSVAQRLGATLDDAGRLALISALSDAAGEISRELSPGSVELRMAGGRPEFVVTPAPSQLTGPDETDEDIEDEAEDETAEQFVPDADEPTARITLRLPMSIKNKVDEAANAEGISSNAWLMRTVMTELSERRRGPRAPRPPRPPRGPVFGPEGPLGPNGPLGPDGVFGPNGVFGPSGPFGEEGLFGPDRGRRERDRRREDRDRRREDKDRRRDDKERRRGGHGPGQRLTGWAE</sequence>
<keyword evidence="1" id="KW-0805">Transcription regulation</keyword>
<feature type="domain" description="Sox C-terminal" evidence="4">
    <location>
        <begin position="1"/>
        <end position="62"/>
    </location>
</feature>
<dbReference type="SUPFAM" id="SSF47598">
    <property type="entry name" value="Ribbon-helix-helix"/>
    <property type="match status" value="1"/>
</dbReference>
<accession>A0AAU7TLC2</accession>
<gene>
    <name evidence="5" type="ORF">ABN611_13765</name>
</gene>
<organism evidence="5">
    <name type="scientific">Kribbella sp. HUAS MG21</name>
    <dbReference type="NCBI Taxonomy" id="3160966"/>
    <lineage>
        <taxon>Bacteria</taxon>
        <taxon>Bacillati</taxon>
        <taxon>Actinomycetota</taxon>
        <taxon>Actinomycetes</taxon>
        <taxon>Propionibacteriales</taxon>
        <taxon>Kribbellaceae</taxon>
        <taxon>Kribbella</taxon>
    </lineage>
</organism>
<protein>
    <recommendedName>
        <fullName evidence="4">Sox C-terminal domain-containing protein</fullName>
    </recommendedName>
</protein>
<dbReference type="InterPro" id="IPR021934">
    <property type="entry name" value="Sox_C"/>
</dbReference>
<evidence type="ECO:0000256" key="2">
    <source>
        <dbReference type="ARBA" id="ARBA00023163"/>
    </source>
</evidence>
<dbReference type="EMBL" id="CP158165">
    <property type="protein sequence ID" value="XBV27467.1"/>
    <property type="molecule type" value="Genomic_DNA"/>
</dbReference>
<feature type="compositionally biased region" description="Basic and acidic residues" evidence="3">
    <location>
        <begin position="212"/>
        <end position="241"/>
    </location>
</feature>
<dbReference type="RefSeq" id="WP_350280253.1">
    <property type="nucleotide sequence ID" value="NZ_CP158165.1"/>
</dbReference>
<dbReference type="InterPro" id="IPR010985">
    <property type="entry name" value="Ribbon_hlx_hlx"/>
</dbReference>
<feature type="region of interest" description="Disordered" evidence="3">
    <location>
        <begin position="75"/>
        <end position="114"/>
    </location>
</feature>
<dbReference type="PROSITE" id="PS51516">
    <property type="entry name" value="SOX_C"/>
    <property type="match status" value="1"/>
</dbReference>
<evidence type="ECO:0000256" key="3">
    <source>
        <dbReference type="SAM" id="MobiDB-lite"/>
    </source>
</evidence>
<evidence type="ECO:0000256" key="1">
    <source>
        <dbReference type="ARBA" id="ARBA00023015"/>
    </source>
</evidence>
<reference evidence="5" key="1">
    <citation type="submission" date="2024-06" db="EMBL/GenBank/DDBJ databases">
        <title>Kribbella sp. strain HUAS MG21 genome sequences.</title>
        <authorList>
            <person name="Mo P."/>
        </authorList>
    </citation>
    <scope>NUCLEOTIDE SEQUENCE</scope>
    <source>
        <strain evidence="5">HUAS MG21</strain>
    </source>
</reference>